<dbReference type="AlphaFoldDB" id="A0A5C7FBA4"/>
<evidence type="ECO:0000313" key="2">
    <source>
        <dbReference type="Proteomes" id="UP000321907"/>
    </source>
</evidence>
<organism evidence="1 2">
    <name type="scientific">Neolewinella aurantiaca</name>
    <dbReference type="NCBI Taxonomy" id="2602767"/>
    <lineage>
        <taxon>Bacteria</taxon>
        <taxon>Pseudomonadati</taxon>
        <taxon>Bacteroidota</taxon>
        <taxon>Saprospiria</taxon>
        <taxon>Saprospirales</taxon>
        <taxon>Lewinellaceae</taxon>
        <taxon>Neolewinella</taxon>
    </lineage>
</organism>
<dbReference type="InterPro" id="IPR032710">
    <property type="entry name" value="NTF2-like_dom_sf"/>
</dbReference>
<proteinExistence type="predicted"/>
<protein>
    <recommendedName>
        <fullName evidence="3">DUF4440 domain-containing protein</fullName>
    </recommendedName>
</protein>
<accession>A0A5C7FBA4</accession>
<reference evidence="1 2" key="1">
    <citation type="submission" date="2019-08" db="EMBL/GenBank/DDBJ databases">
        <title>Lewinella sp. strain SSH13 Genome sequencing and assembly.</title>
        <authorList>
            <person name="Kim I."/>
        </authorList>
    </citation>
    <scope>NUCLEOTIDE SEQUENCE [LARGE SCALE GENOMIC DNA]</scope>
    <source>
        <strain evidence="1 2">SSH13</strain>
    </source>
</reference>
<dbReference type="Gene3D" id="3.10.450.50">
    <property type="match status" value="1"/>
</dbReference>
<name>A0A5C7FBA4_9BACT</name>
<dbReference type="SUPFAM" id="SSF54427">
    <property type="entry name" value="NTF2-like"/>
    <property type="match status" value="1"/>
</dbReference>
<keyword evidence="2" id="KW-1185">Reference proteome</keyword>
<evidence type="ECO:0008006" key="3">
    <source>
        <dbReference type="Google" id="ProtNLM"/>
    </source>
</evidence>
<dbReference type="RefSeq" id="WP_147931884.1">
    <property type="nucleotide sequence ID" value="NZ_VOXD01000028.1"/>
</dbReference>
<sequence length="155" mass="17431">MKHLLIILLALSSCQSPVSTESSAPLTEAEEAAAKGLIQGAFDDLWGGVDSTKISQYHTADFVILEQGEVWDNDRIKQYMRGQLARPDRPKRINRMDYISLDKYGNSIQIAYYNYAEFLQADTIVGKASWLESALAVSTPDGWRLKSMHSTRMKN</sequence>
<gene>
    <name evidence="1" type="ORF">FUA23_16575</name>
</gene>
<evidence type="ECO:0000313" key="1">
    <source>
        <dbReference type="EMBL" id="TXF87975.1"/>
    </source>
</evidence>
<dbReference type="Proteomes" id="UP000321907">
    <property type="component" value="Unassembled WGS sequence"/>
</dbReference>
<comment type="caution">
    <text evidence="1">The sequence shown here is derived from an EMBL/GenBank/DDBJ whole genome shotgun (WGS) entry which is preliminary data.</text>
</comment>
<dbReference type="OrthoDB" id="1119147at2"/>
<dbReference type="EMBL" id="VOXD01000028">
    <property type="protein sequence ID" value="TXF87975.1"/>
    <property type="molecule type" value="Genomic_DNA"/>
</dbReference>